<accession>A0AAD5BZF4</accession>
<comment type="caution">
    <text evidence="4">The sequence shown here is derived from an EMBL/GenBank/DDBJ whole genome shotgun (WGS) entry which is preliminary data.</text>
</comment>
<keyword evidence="2" id="KW-0067">ATP-binding</keyword>
<dbReference type="Pfam" id="PF00012">
    <property type="entry name" value="HSP70"/>
    <property type="match status" value="1"/>
</dbReference>
<evidence type="ECO:0000256" key="2">
    <source>
        <dbReference type="ARBA" id="ARBA00022840"/>
    </source>
</evidence>
<dbReference type="InterPro" id="IPR029048">
    <property type="entry name" value="HSP70_C_sf"/>
</dbReference>
<proteinExistence type="predicted"/>
<evidence type="ECO:0000313" key="4">
    <source>
        <dbReference type="EMBL" id="KAI7732588.1"/>
    </source>
</evidence>
<dbReference type="FunFam" id="1.20.1270.10:FF:000028">
    <property type="entry name" value="Heat shock 70 kDa protein"/>
    <property type="match status" value="1"/>
</dbReference>
<dbReference type="EMBL" id="JAMZMK010010205">
    <property type="protein sequence ID" value="KAI7732588.1"/>
    <property type="molecule type" value="Genomic_DNA"/>
</dbReference>
<evidence type="ECO:0000313" key="5">
    <source>
        <dbReference type="Proteomes" id="UP001206925"/>
    </source>
</evidence>
<dbReference type="PANTHER" id="PTHR45639">
    <property type="entry name" value="HSC70CB, ISOFORM G-RELATED"/>
    <property type="match status" value="1"/>
</dbReference>
<dbReference type="AlphaFoldDB" id="A0AAD5BZF4"/>
<dbReference type="GO" id="GO:0005524">
    <property type="term" value="F:ATP binding"/>
    <property type="evidence" value="ECO:0007669"/>
    <property type="project" value="UniProtKB-KW"/>
</dbReference>
<reference evidence="4" key="1">
    <citation type="submission" date="2022-06" db="EMBL/GenBank/DDBJ databases">
        <title>Uncovering the hologenomic basis of an extraordinary plant invasion.</title>
        <authorList>
            <person name="Bieker V.C."/>
            <person name="Martin M.D."/>
            <person name="Gilbert T."/>
            <person name="Hodgins K."/>
            <person name="Battlay P."/>
            <person name="Petersen B."/>
            <person name="Wilson J."/>
        </authorList>
    </citation>
    <scope>NUCLEOTIDE SEQUENCE</scope>
    <source>
        <strain evidence="4">AA19_3_7</strain>
        <tissue evidence="4">Leaf</tissue>
    </source>
</reference>
<dbReference type="Gene3D" id="1.20.1270.10">
    <property type="match status" value="1"/>
</dbReference>
<organism evidence="4 5">
    <name type="scientific">Ambrosia artemisiifolia</name>
    <name type="common">Common ragweed</name>
    <dbReference type="NCBI Taxonomy" id="4212"/>
    <lineage>
        <taxon>Eukaryota</taxon>
        <taxon>Viridiplantae</taxon>
        <taxon>Streptophyta</taxon>
        <taxon>Embryophyta</taxon>
        <taxon>Tracheophyta</taxon>
        <taxon>Spermatophyta</taxon>
        <taxon>Magnoliopsida</taxon>
        <taxon>eudicotyledons</taxon>
        <taxon>Gunneridae</taxon>
        <taxon>Pentapetalae</taxon>
        <taxon>asterids</taxon>
        <taxon>campanulids</taxon>
        <taxon>Asterales</taxon>
        <taxon>Asteraceae</taxon>
        <taxon>Asteroideae</taxon>
        <taxon>Heliantheae alliance</taxon>
        <taxon>Heliantheae</taxon>
        <taxon>Ambrosia</taxon>
    </lineage>
</organism>
<dbReference type="SUPFAM" id="SSF100934">
    <property type="entry name" value="Heat shock protein 70kD (HSP70), C-terminal subdomain"/>
    <property type="match status" value="1"/>
</dbReference>
<dbReference type="PANTHER" id="PTHR45639:SF34">
    <property type="entry name" value="CHAPERONE PROTEIN DNAK"/>
    <property type="match status" value="1"/>
</dbReference>
<feature type="region of interest" description="Disordered" evidence="3">
    <location>
        <begin position="99"/>
        <end position="125"/>
    </location>
</feature>
<keyword evidence="1" id="KW-0547">Nucleotide-binding</keyword>
<keyword evidence="5" id="KW-1185">Reference proteome</keyword>
<name>A0AAD5BZF4_AMBAR</name>
<dbReference type="GO" id="GO:0034663">
    <property type="term" value="C:endoplasmic reticulum chaperone complex"/>
    <property type="evidence" value="ECO:0007669"/>
    <property type="project" value="TreeGrafter"/>
</dbReference>
<dbReference type="Proteomes" id="UP001206925">
    <property type="component" value="Unassembled WGS sequence"/>
</dbReference>
<gene>
    <name evidence="4" type="ORF">M8C21_024194</name>
</gene>
<evidence type="ECO:0000256" key="3">
    <source>
        <dbReference type="SAM" id="MobiDB-lite"/>
    </source>
</evidence>
<dbReference type="GO" id="GO:0030968">
    <property type="term" value="P:endoplasmic reticulum unfolded protein response"/>
    <property type="evidence" value="ECO:0007669"/>
    <property type="project" value="TreeGrafter"/>
</dbReference>
<dbReference type="InterPro" id="IPR013126">
    <property type="entry name" value="Hsp_70_fam"/>
</dbReference>
<sequence>MAVIKEAEKYKAEDEEHKKKVDAKNALENYAYNMRNTIKDEKIGEKLNPEDKKKIEDAIDEAVSWLDNNQLAEADEFEDKMKELENVCNPIIAKMYQGGAGDAAGMDDDVPVGGGGAGPKIEEVD</sequence>
<dbReference type="GO" id="GO:0140662">
    <property type="term" value="F:ATP-dependent protein folding chaperone"/>
    <property type="evidence" value="ECO:0007669"/>
    <property type="project" value="InterPro"/>
</dbReference>
<evidence type="ECO:0000256" key="1">
    <source>
        <dbReference type="ARBA" id="ARBA00022741"/>
    </source>
</evidence>
<protein>
    <submittedName>
        <fullName evidence="4">Uncharacterized protein</fullName>
    </submittedName>
</protein>